<protein>
    <submittedName>
        <fullName evidence="2">DUF4214 domain-containing protein</fullName>
    </submittedName>
</protein>
<keyword evidence="3" id="KW-1185">Reference proteome</keyword>
<dbReference type="InterPro" id="IPR011049">
    <property type="entry name" value="Serralysin-like_metalloprot_C"/>
</dbReference>
<dbReference type="EMBL" id="JAFBRM010000003">
    <property type="protein sequence ID" value="MBM1714394.1"/>
    <property type="molecule type" value="Genomic_DNA"/>
</dbReference>
<dbReference type="RefSeq" id="WP_203242530.1">
    <property type="nucleotide sequence ID" value="NZ_JAFBRH010000003.1"/>
</dbReference>
<feature type="domain" description="DUF4214" evidence="1">
    <location>
        <begin position="472"/>
        <end position="543"/>
    </location>
</feature>
<dbReference type="Pfam" id="PF13946">
    <property type="entry name" value="DUF4214"/>
    <property type="match status" value="1"/>
</dbReference>
<comment type="caution">
    <text evidence="2">The sequence shown here is derived from an EMBL/GenBank/DDBJ whole genome shotgun (WGS) entry which is preliminary data.</text>
</comment>
<gene>
    <name evidence="2" type="ORF">JQV55_12565</name>
</gene>
<dbReference type="PROSITE" id="PS00330">
    <property type="entry name" value="HEMOLYSIN_CALCIUM"/>
    <property type="match status" value="1"/>
</dbReference>
<dbReference type="Proteomes" id="UP000732193">
    <property type="component" value="Unassembled WGS sequence"/>
</dbReference>
<proteinExistence type="predicted"/>
<dbReference type="InterPro" id="IPR025282">
    <property type="entry name" value="DUF4214"/>
</dbReference>
<accession>A0AAE2VYV1</accession>
<name>A0AAE2VYV1_9RHOB</name>
<dbReference type="Pfam" id="PF00353">
    <property type="entry name" value="HemolysinCabind"/>
    <property type="match status" value="2"/>
</dbReference>
<dbReference type="AlphaFoldDB" id="A0AAE2VYV1"/>
<dbReference type="Gene3D" id="2.150.10.10">
    <property type="entry name" value="Serralysin-like metalloprotease, C-terminal"/>
    <property type="match status" value="1"/>
</dbReference>
<evidence type="ECO:0000313" key="2">
    <source>
        <dbReference type="EMBL" id="MBM1714394.1"/>
    </source>
</evidence>
<dbReference type="GO" id="GO:0005509">
    <property type="term" value="F:calcium ion binding"/>
    <property type="evidence" value="ECO:0007669"/>
    <property type="project" value="InterPro"/>
</dbReference>
<evidence type="ECO:0000259" key="1">
    <source>
        <dbReference type="Pfam" id="PF13946"/>
    </source>
</evidence>
<sequence length="570" mass="60559">MPLPVAALAAIGAIGLVADVLSIYSFFGSSKDDDARAADLDQLKSDLSSLQNLPGIVVNVSVAESLGQADTALDNLALYRTTEDAAARSVLANNAILASQGALNDIKSQVSAIYEVAPMESLSYAFGALHYAIAVRMMVANAVQDGPLGGTGLHLSIKEAAEFLQSVFDPGDDLVGEMTQRISSSISAEYDQSFFGGSVDVVVSSTLTGDQDAFTIERDSGFRDTFPFLPYRESDASFAARVNEAAEEAYDDMYRDIYADLGLQDYLNTAGDVNAWLAQSEQNVSDIYEHVGSNAQDDIGSGTSKADYFTGLGGDDTFFGANGPDALSGGSGNDILRGGALQDMLRGGTGNDMMFGNETYGDPVDGDTARFAGLSTDYSVTGGQTYAVVSGPDGERDKLFNIEFLRFDDVVVTLAEGSALDGAGDPEDFDVAERVALLYEAALDRNGQIDLPGLNFYIDVTSRDGLSDAFLATDLMTSPEFAEKFGEVDSLSNDAFLEQIYLNVLDRESDAAGRQFYLDLLDDGTISRALALADIAISPENTNGSTQVLQSLYESSGGDWRFYDDSLAVV</sequence>
<dbReference type="InterPro" id="IPR018511">
    <property type="entry name" value="Hemolysin-typ_Ca-bd_CS"/>
</dbReference>
<evidence type="ECO:0000313" key="3">
    <source>
        <dbReference type="Proteomes" id="UP000732193"/>
    </source>
</evidence>
<dbReference type="InterPro" id="IPR001343">
    <property type="entry name" value="Hemolysn_Ca-bd"/>
</dbReference>
<dbReference type="SUPFAM" id="SSF51120">
    <property type="entry name" value="beta-Roll"/>
    <property type="match status" value="1"/>
</dbReference>
<organism evidence="2 3">
    <name type="scientific">Sulfitobacter geojensis</name>
    <dbReference type="NCBI Taxonomy" id="1342299"/>
    <lineage>
        <taxon>Bacteria</taxon>
        <taxon>Pseudomonadati</taxon>
        <taxon>Pseudomonadota</taxon>
        <taxon>Alphaproteobacteria</taxon>
        <taxon>Rhodobacterales</taxon>
        <taxon>Roseobacteraceae</taxon>
        <taxon>Sulfitobacter</taxon>
    </lineage>
</organism>
<reference evidence="2 3" key="1">
    <citation type="submission" date="2021-01" db="EMBL/GenBank/DDBJ databases">
        <title>Diatom-associated Roseobacters Show Island Model of Population Structure.</title>
        <authorList>
            <person name="Qu L."/>
            <person name="Feng X."/>
            <person name="Chen Y."/>
            <person name="Li L."/>
            <person name="Wang X."/>
            <person name="Hu Z."/>
            <person name="Wang H."/>
            <person name="Luo H."/>
        </authorList>
    </citation>
    <scope>NUCLEOTIDE SEQUENCE [LARGE SCALE GENOMIC DNA]</scope>
    <source>
        <strain evidence="2 3">TR60-84</strain>
    </source>
</reference>